<evidence type="ECO:0000313" key="4">
    <source>
        <dbReference type="Proteomes" id="UP001437256"/>
    </source>
</evidence>
<evidence type="ECO:0000256" key="2">
    <source>
        <dbReference type="SAM" id="Phobius"/>
    </source>
</evidence>
<comment type="caution">
    <text evidence="3">The sequence shown here is derived from an EMBL/GenBank/DDBJ whole genome shotgun (WGS) entry which is preliminary data.</text>
</comment>
<feature type="transmembrane region" description="Helical" evidence="2">
    <location>
        <begin position="7"/>
        <end position="25"/>
    </location>
</feature>
<keyword evidence="2" id="KW-1133">Transmembrane helix</keyword>
<keyword evidence="4" id="KW-1185">Reference proteome</keyword>
<feature type="transmembrane region" description="Helical" evidence="2">
    <location>
        <begin position="31"/>
        <end position="51"/>
    </location>
</feature>
<dbReference type="PANTHER" id="PTHR38848">
    <property type="entry name" value="G-PROTEIN COUPLED RECEPTORS FAMILY 3 PROFILE DOMAIN-CONTAINING PROTEIN"/>
    <property type="match status" value="1"/>
</dbReference>
<reference evidence="3 4" key="1">
    <citation type="submission" date="2024-05" db="EMBL/GenBank/DDBJ databases">
        <title>A draft genome resource for the thread blight pathogen Marasmius tenuissimus strain MS-2.</title>
        <authorList>
            <person name="Yulfo-Soto G.E."/>
            <person name="Baruah I.K."/>
            <person name="Amoako-Attah I."/>
            <person name="Bukari Y."/>
            <person name="Meinhardt L.W."/>
            <person name="Bailey B.A."/>
            <person name="Cohen S.P."/>
        </authorList>
    </citation>
    <scope>NUCLEOTIDE SEQUENCE [LARGE SCALE GENOMIC DNA]</scope>
    <source>
        <strain evidence="3 4">MS-2</strain>
    </source>
</reference>
<evidence type="ECO:0000313" key="3">
    <source>
        <dbReference type="EMBL" id="KAL0059010.1"/>
    </source>
</evidence>
<protein>
    <recommendedName>
        <fullName evidence="5">Transmembrane protein</fullName>
    </recommendedName>
</protein>
<feature type="transmembrane region" description="Helical" evidence="2">
    <location>
        <begin position="72"/>
        <end position="94"/>
    </location>
</feature>
<feature type="region of interest" description="Disordered" evidence="1">
    <location>
        <begin position="280"/>
        <end position="303"/>
    </location>
</feature>
<keyword evidence="2" id="KW-0812">Transmembrane</keyword>
<dbReference type="EMBL" id="JBBXMP010000256">
    <property type="protein sequence ID" value="KAL0059010.1"/>
    <property type="molecule type" value="Genomic_DNA"/>
</dbReference>
<dbReference type="PANTHER" id="PTHR38848:SF3">
    <property type="entry name" value="G-PROTEIN COUPLED RECEPTORS FAMILY 3 PROFILE DOMAIN-CONTAINING PROTEIN"/>
    <property type="match status" value="1"/>
</dbReference>
<evidence type="ECO:0000256" key="1">
    <source>
        <dbReference type="SAM" id="MobiDB-lite"/>
    </source>
</evidence>
<proteinExistence type="predicted"/>
<gene>
    <name evidence="3" type="ORF">AAF712_014279</name>
</gene>
<accession>A0ABR2ZBG4</accession>
<sequence length="303" mass="33305">MIFLDSWLFVFSSGLLIFGIGLETTPTACRSAILICVAFYISSKVLIYLFLSEKVLVIWSITAAGGRFRSPVYLICLATMFGYVAVLILMILGATHFWREDGACVIGLKPFSSIPLLVYDLYLTIFLNGLFLWPICRSNIGNPRIRRVAVRTLVASVAALVTSAVNIGVLTFQHGRQLGWVCLGSCGTDVVLNALAIFWLTNPNSDTHSQSPTEEPQPLRPGRQLGRLSLSTFLRTRPQPQRGSIEYRTEITTPTVSRFLSSIPEQQGDDQHTIQVVVTTEKSEGASEGEECLDAKGPSLEDA</sequence>
<dbReference type="Proteomes" id="UP001437256">
    <property type="component" value="Unassembled WGS sequence"/>
</dbReference>
<evidence type="ECO:0008006" key="5">
    <source>
        <dbReference type="Google" id="ProtNLM"/>
    </source>
</evidence>
<organism evidence="3 4">
    <name type="scientific">Marasmius tenuissimus</name>
    <dbReference type="NCBI Taxonomy" id="585030"/>
    <lineage>
        <taxon>Eukaryota</taxon>
        <taxon>Fungi</taxon>
        <taxon>Dikarya</taxon>
        <taxon>Basidiomycota</taxon>
        <taxon>Agaricomycotina</taxon>
        <taxon>Agaricomycetes</taxon>
        <taxon>Agaricomycetidae</taxon>
        <taxon>Agaricales</taxon>
        <taxon>Marasmiineae</taxon>
        <taxon>Marasmiaceae</taxon>
        <taxon>Marasmius</taxon>
    </lineage>
</organism>
<feature type="transmembrane region" description="Helical" evidence="2">
    <location>
        <begin position="148"/>
        <end position="172"/>
    </location>
</feature>
<keyword evidence="2" id="KW-0472">Membrane</keyword>
<feature type="transmembrane region" description="Helical" evidence="2">
    <location>
        <begin position="114"/>
        <end position="136"/>
    </location>
</feature>
<name>A0ABR2ZBG4_9AGAR</name>